<dbReference type="GO" id="GO:0016651">
    <property type="term" value="F:oxidoreductase activity, acting on NAD(P)H"/>
    <property type="evidence" value="ECO:0007669"/>
    <property type="project" value="InterPro"/>
</dbReference>
<name>A0A1M2W285_TRAPU</name>
<comment type="caution">
    <text evidence="2">The sequence shown here is derived from an EMBL/GenBank/DDBJ whole genome shotgun (WGS) entry which is preliminary data.</text>
</comment>
<evidence type="ECO:0000313" key="3">
    <source>
        <dbReference type="Proteomes" id="UP000184267"/>
    </source>
</evidence>
<dbReference type="InterPro" id="IPR013149">
    <property type="entry name" value="ADH-like_C"/>
</dbReference>
<dbReference type="Pfam" id="PF00107">
    <property type="entry name" value="ADH_zinc_N"/>
    <property type="match status" value="1"/>
</dbReference>
<organism evidence="2 3">
    <name type="scientific">Trametes pubescens</name>
    <name type="common">White-rot fungus</name>
    <dbReference type="NCBI Taxonomy" id="154538"/>
    <lineage>
        <taxon>Eukaryota</taxon>
        <taxon>Fungi</taxon>
        <taxon>Dikarya</taxon>
        <taxon>Basidiomycota</taxon>
        <taxon>Agaricomycotina</taxon>
        <taxon>Agaricomycetes</taxon>
        <taxon>Polyporales</taxon>
        <taxon>Polyporaceae</taxon>
        <taxon>Trametes</taxon>
    </lineage>
</organism>
<dbReference type="Pfam" id="PF08240">
    <property type="entry name" value="ADH_N"/>
    <property type="match status" value="1"/>
</dbReference>
<dbReference type="PANTHER" id="PTHR45348:SF2">
    <property type="entry name" value="ZINC-TYPE ALCOHOL DEHYDROGENASE-LIKE PROTEIN C2E1P3.01"/>
    <property type="match status" value="1"/>
</dbReference>
<protein>
    <submittedName>
        <fullName evidence="2">Zinc-type alcohol dehydrogenase-like protein C2E1P3.01</fullName>
    </submittedName>
</protein>
<dbReference type="InterPro" id="IPR020843">
    <property type="entry name" value="ER"/>
</dbReference>
<dbReference type="PANTHER" id="PTHR45348">
    <property type="entry name" value="HYPOTHETICAL OXIDOREDUCTASE (EUROFUNG)"/>
    <property type="match status" value="1"/>
</dbReference>
<dbReference type="InterPro" id="IPR013154">
    <property type="entry name" value="ADH-like_N"/>
</dbReference>
<dbReference type="CDD" id="cd08249">
    <property type="entry name" value="enoyl_reductase_like"/>
    <property type="match status" value="1"/>
</dbReference>
<dbReference type="SMART" id="SM00829">
    <property type="entry name" value="PKS_ER"/>
    <property type="match status" value="1"/>
</dbReference>
<dbReference type="Gene3D" id="3.40.50.720">
    <property type="entry name" value="NAD(P)-binding Rossmann-like Domain"/>
    <property type="match status" value="1"/>
</dbReference>
<dbReference type="InterPro" id="IPR047122">
    <property type="entry name" value="Trans-enoyl_RdTase-like"/>
</dbReference>
<accession>A0A1M2W285</accession>
<feature type="domain" description="Enoyl reductase (ER)" evidence="1">
    <location>
        <begin position="16"/>
        <end position="354"/>
    </location>
</feature>
<gene>
    <name evidence="2" type="ORF">TRAPUB_9592</name>
</gene>
<sequence>MSIPTTQKSLVLRKESTPYAIEEMPVPRPGPKDVLVQIVACALNPVDYGVVDPPLSRVLVHEWPHVPGYDGAGIVVELGTEVSSLKKGDKIVFQGSGSTPGATCQQYAIVPAELTAMIPDNVTFEQAATLPLALVSDVMALYNHSPAAENLSLRLKPVWEAEGQTAYAGTPALIIAGSTSLGQFAIQLARLAGHSPIIATASLHNAPLLKSLGATHVLDRSRTKESILAELPTLLGGKPLEFVFVALIDVESIRLGCAALAPGGALATVAANPTQIPEDVANAGDGKRIGYSFGSARLPCNWETGVALFKQITGWLEKGDIKPNPVELLPNGLAGITEGLARLKAKKVSGKKLVVHPQETA</sequence>
<dbReference type="Proteomes" id="UP000184267">
    <property type="component" value="Unassembled WGS sequence"/>
</dbReference>
<dbReference type="Gene3D" id="3.90.180.10">
    <property type="entry name" value="Medium-chain alcohol dehydrogenases, catalytic domain"/>
    <property type="match status" value="1"/>
</dbReference>
<dbReference type="STRING" id="154538.A0A1M2W285"/>
<dbReference type="SUPFAM" id="SSF50129">
    <property type="entry name" value="GroES-like"/>
    <property type="match status" value="1"/>
</dbReference>
<dbReference type="InterPro" id="IPR036291">
    <property type="entry name" value="NAD(P)-bd_dom_sf"/>
</dbReference>
<evidence type="ECO:0000313" key="2">
    <source>
        <dbReference type="EMBL" id="OJT13872.1"/>
    </source>
</evidence>
<evidence type="ECO:0000259" key="1">
    <source>
        <dbReference type="SMART" id="SM00829"/>
    </source>
</evidence>
<dbReference type="EMBL" id="MNAD01000355">
    <property type="protein sequence ID" value="OJT13872.1"/>
    <property type="molecule type" value="Genomic_DNA"/>
</dbReference>
<dbReference type="InterPro" id="IPR011032">
    <property type="entry name" value="GroES-like_sf"/>
</dbReference>
<dbReference type="AlphaFoldDB" id="A0A1M2W285"/>
<proteinExistence type="predicted"/>
<reference evidence="2 3" key="1">
    <citation type="submission" date="2016-10" db="EMBL/GenBank/DDBJ databases">
        <title>Genome sequence of the basidiomycete white-rot fungus Trametes pubescens.</title>
        <authorList>
            <person name="Makela M.R."/>
            <person name="Granchi Z."/>
            <person name="Peng M."/>
            <person name="De Vries R.P."/>
            <person name="Grigoriev I."/>
            <person name="Riley R."/>
            <person name="Hilden K."/>
        </authorList>
    </citation>
    <scope>NUCLEOTIDE SEQUENCE [LARGE SCALE GENOMIC DNA]</scope>
    <source>
        <strain evidence="2 3">FBCC735</strain>
    </source>
</reference>
<keyword evidence="3" id="KW-1185">Reference proteome</keyword>
<dbReference type="OrthoDB" id="3233595at2759"/>
<dbReference type="SUPFAM" id="SSF51735">
    <property type="entry name" value="NAD(P)-binding Rossmann-fold domains"/>
    <property type="match status" value="1"/>
</dbReference>